<evidence type="ECO:0000313" key="2">
    <source>
        <dbReference type="EMBL" id="ODA35239.1"/>
    </source>
</evidence>
<dbReference type="Pfam" id="PF06611">
    <property type="entry name" value="DUF1145"/>
    <property type="match status" value="1"/>
</dbReference>
<evidence type="ECO:0000313" key="3">
    <source>
        <dbReference type="Proteomes" id="UP000094936"/>
    </source>
</evidence>
<dbReference type="OrthoDB" id="6227845at2"/>
<keyword evidence="1" id="KW-0812">Transmembrane</keyword>
<keyword evidence="1" id="KW-1133">Transmembrane helix</keyword>
<evidence type="ECO:0008006" key="4">
    <source>
        <dbReference type="Google" id="ProtNLM"/>
    </source>
</evidence>
<dbReference type="RefSeq" id="WP_068899799.1">
    <property type="nucleotide sequence ID" value="NZ_JBHUIF010000033.1"/>
</dbReference>
<dbReference type="Proteomes" id="UP000094936">
    <property type="component" value="Unassembled WGS sequence"/>
</dbReference>
<gene>
    <name evidence="2" type="ORF">A8L45_04825</name>
</gene>
<dbReference type="InterPro" id="IPR009525">
    <property type="entry name" value="DUF1145"/>
</dbReference>
<dbReference type="AlphaFoldDB" id="A0A1C3EPW8"/>
<reference evidence="2 3" key="1">
    <citation type="submission" date="2016-05" db="EMBL/GenBank/DDBJ databases">
        <title>Genomic Taxonomy of the Vibrionaceae.</title>
        <authorList>
            <person name="Gomez-Gil B."/>
            <person name="Enciso-Ibarra J."/>
        </authorList>
    </citation>
    <scope>NUCLEOTIDE SEQUENCE [LARGE SCALE GENOMIC DNA]</scope>
    <source>
        <strain evidence="2 3">CAIM 1920</strain>
    </source>
</reference>
<proteinExistence type="predicted"/>
<dbReference type="EMBL" id="LYBM01000005">
    <property type="protein sequence ID" value="ODA35239.1"/>
    <property type="molecule type" value="Genomic_DNA"/>
</dbReference>
<keyword evidence="1" id="KW-0472">Membrane</keyword>
<accession>A0A1C3EPW8</accession>
<evidence type="ECO:0000256" key="1">
    <source>
        <dbReference type="SAM" id="Phobius"/>
    </source>
</evidence>
<name>A0A1C3EPW8_9GAMM</name>
<comment type="caution">
    <text evidence="2">The sequence shown here is derived from an EMBL/GenBank/DDBJ whole genome shotgun (WGS) entry which is preliminary data.</text>
</comment>
<feature type="transmembrane region" description="Helical" evidence="1">
    <location>
        <begin position="12"/>
        <end position="28"/>
    </location>
</feature>
<sequence length="82" mass="9439">MFQMAIQGMKAGTIIFWAAFVLSLFSLLPQDWNVVVTFLGIILLVIHFMEYVAVKYNSDKETSFIQTMIFGVLHWLPILRGQ</sequence>
<keyword evidence="3" id="KW-1185">Reference proteome</keyword>
<feature type="transmembrane region" description="Helical" evidence="1">
    <location>
        <begin position="34"/>
        <end position="54"/>
    </location>
</feature>
<organism evidence="2 3">
    <name type="scientific">Veronia pacifica</name>
    <dbReference type="NCBI Taxonomy" id="1080227"/>
    <lineage>
        <taxon>Bacteria</taxon>
        <taxon>Pseudomonadati</taxon>
        <taxon>Pseudomonadota</taxon>
        <taxon>Gammaproteobacteria</taxon>
        <taxon>Vibrionales</taxon>
        <taxon>Vibrionaceae</taxon>
        <taxon>Veronia</taxon>
    </lineage>
</organism>
<protein>
    <recommendedName>
        <fullName evidence="4">DUF1145 domain-containing protein</fullName>
    </recommendedName>
</protein>